<reference evidence="10" key="2">
    <citation type="journal article" date="2021" name="PeerJ">
        <title>Extensive microbial diversity within the chicken gut microbiome revealed by metagenomics and culture.</title>
        <authorList>
            <person name="Gilroy R."/>
            <person name="Ravi A."/>
            <person name="Getino M."/>
            <person name="Pursley I."/>
            <person name="Horton D.L."/>
            <person name="Alikhan N.F."/>
            <person name="Baker D."/>
            <person name="Gharbi K."/>
            <person name="Hall N."/>
            <person name="Watson M."/>
            <person name="Adriaenssens E.M."/>
            <person name="Foster-Nyarko E."/>
            <person name="Jarju S."/>
            <person name="Secka A."/>
            <person name="Antonio M."/>
            <person name="Oren A."/>
            <person name="Chaudhuri R.R."/>
            <person name="La Ragione R."/>
            <person name="Hildebrand F."/>
            <person name="Pallen M.J."/>
        </authorList>
    </citation>
    <scope>NUCLEOTIDE SEQUENCE</scope>
    <source>
        <strain evidence="10">ChiSxjej1B13-7041</strain>
    </source>
</reference>
<dbReference type="GO" id="GO:0006633">
    <property type="term" value="P:fatty acid biosynthetic process"/>
    <property type="evidence" value="ECO:0007669"/>
    <property type="project" value="UniProtKB-KW"/>
</dbReference>
<dbReference type="EMBL" id="DVHU01000099">
    <property type="protein sequence ID" value="HIR93908.1"/>
    <property type="molecule type" value="Genomic_DNA"/>
</dbReference>
<evidence type="ECO:0000259" key="9">
    <source>
        <dbReference type="PROSITE" id="PS50968"/>
    </source>
</evidence>
<dbReference type="FunFam" id="2.40.50.100:FF:000003">
    <property type="entry name" value="Acetyl-CoA carboxylase biotin carboxyl carrier protein"/>
    <property type="match status" value="1"/>
</dbReference>
<dbReference type="InterPro" id="IPR050709">
    <property type="entry name" value="Biotin_Carboxyl_Carrier/Decarb"/>
</dbReference>
<keyword evidence="4 8" id="KW-0276">Fatty acid metabolism</keyword>
<evidence type="ECO:0000256" key="6">
    <source>
        <dbReference type="ARBA" id="ARBA00023160"/>
    </source>
</evidence>
<keyword evidence="7 8" id="KW-0092">Biotin</keyword>
<accession>A0A9D1EL76</accession>
<dbReference type="SUPFAM" id="SSF51230">
    <property type="entry name" value="Single hybrid motif"/>
    <property type="match status" value="1"/>
</dbReference>
<protein>
    <recommendedName>
        <fullName evidence="2 8">Biotin carboxyl carrier protein of acetyl-CoA carboxylase</fullName>
    </recommendedName>
</protein>
<dbReference type="PRINTS" id="PR01071">
    <property type="entry name" value="ACOABIOTINCC"/>
</dbReference>
<dbReference type="InterPro" id="IPR001882">
    <property type="entry name" value="Biotin_BS"/>
</dbReference>
<sequence length="142" mass="15556">MELEQILKLINAVSQSEVEHFRMEEGNLKLDIKKAKKKKAVQMAAEPVAAMTVPAAASIEEAEPQGNKVKAPLVGTFYNAPSPEEAPFVQVGDRVEKGQTLGIIEAMKLMNEIQSDYAGVVTAILVENEQMVEYGQPLFVIQ</sequence>
<evidence type="ECO:0000313" key="11">
    <source>
        <dbReference type="Proteomes" id="UP000886841"/>
    </source>
</evidence>
<evidence type="ECO:0000256" key="7">
    <source>
        <dbReference type="ARBA" id="ARBA00023267"/>
    </source>
</evidence>
<dbReference type="GO" id="GO:0003989">
    <property type="term" value="F:acetyl-CoA carboxylase activity"/>
    <property type="evidence" value="ECO:0007669"/>
    <property type="project" value="InterPro"/>
</dbReference>
<dbReference type="InterPro" id="IPR011053">
    <property type="entry name" value="Single_hybrid_motif"/>
</dbReference>
<dbReference type="CDD" id="cd06850">
    <property type="entry name" value="biotinyl_domain"/>
    <property type="match status" value="1"/>
</dbReference>
<gene>
    <name evidence="10" type="primary">accB</name>
    <name evidence="10" type="ORF">IAB98_10880</name>
</gene>
<feature type="domain" description="Lipoyl-binding" evidence="9">
    <location>
        <begin position="66"/>
        <end position="142"/>
    </location>
</feature>
<name>A0A9D1EL76_9FIRM</name>
<dbReference type="PANTHER" id="PTHR45266:SF3">
    <property type="entry name" value="OXALOACETATE DECARBOXYLASE ALPHA CHAIN"/>
    <property type="match status" value="1"/>
</dbReference>
<dbReference type="PROSITE" id="PS50968">
    <property type="entry name" value="BIOTINYL_LIPOYL"/>
    <property type="match status" value="1"/>
</dbReference>
<dbReference type="PANTHER" id="PTHR45266">
    <property type="entry name" value="OXALOACETATE DECARBOXYLASE ALPHA CHAIN"/>
    <property type="match status" value="1"/>
</dbReference>
<reference evidence="10" key="1">
    <citation type="submission" date="2020-10" db="EMBL/GenBank/DDBJ databases">
        <authorList>
            <person name="Gilroy R."/>
        </authorList>
    </citation>
    <scope>NUCLEOTIDE SEQUENCE</scope>
    <source>
        <strain evidence="10">ChiSxjej1B13-7041</strain>
    </source>
</reference>
<evidence type="ECO:0000256" key="5">
    <source>
        <dbReference type="ARBA" id="ARBA00023098"/>
    </source>
</evidence>
<dbReference type="Proteomes" id="UP000886841">
    <property type="component" value="Unassembled WGS sequence"/>
</dbReference>
<evidence type="ECO:0000313" key="10">
    <source>
        <dbReference type="EMBL" id="HIR93908.1"/>
    </source>
</evidence>
<comment type="caution">
    <text evidence="10">The sequence shown here is derived from an EMBL/GenBank/DDBJ whole genome shotgun (WGS) entry which is preliminary data.</text>
</comment>
<dbReference type="InterPro" id="IPR001249">
    <property type="entry name" value="AcCoA_biotinCC"/>
</dbReference>
<dbReference type="InterPro" id="IPR000089">
    <property type="entry name" value="Biotin_lipoyl"/>
</dbReference>
<dbReference type="GO" id="GO:0009317">
    <property type="term" value="C:acetyl-CoA carboxylase complex"/>
    <property type="evidence" value="ECO:0007669"/>
    <property type="project" value="InterPro"/>
</dbReference>
<evidence type="ECO:0000256" key="3">
    <source>
        <dbReference type="ARBA" id="ARBA00022516"/>
    </source>
</evidence>
<dbReference type="PROSITE" id="PS00188">
    <property type="entry name" value="BIOTIN"/>
    <property type="match status" value="1"/>
</dbReference>
<evidence type="ECO:0000256" key="1">
    <source>
        <dbReference type="ARBA" id="ARBA00005194"/>
    </source>
</evidence>
<evidence type="ECO:0000256" key="2">
    <source>
        <dbReference type="ARBA" id="ARBA00017562"/>
    </source>
</evidence>
<dbReference type="NCBIfam" id="TIGR00531">
    <property type="entry name" value="BCCP"/>
    <property type="match status" value="1"/>
</dbReference>
<dbReference type="Gene3D" id="2.40.50.100">
    <property type="match status" value="1"/>
</dbReference>
<comment type="function">
    <text evidence="8">This protein is a component of the acetyl coenzyme A carboxylase complex; first, biotin carboxylase catalyzes the carboxylation of the carrier protein and then the transcarboxylase transfers the carboxyl group to form malonyl-CoA.</text>
</comment>
<proteinExistence type="predicted"/>
<dbReference type="AlphaFoldDB" id="A0A9D1EL76"/>
<keyword evidence="3 8" id="KW-0444">Lipid biosynthesis</keyword>
<evidence type="ECO:0000256" key="8">
    <source>
        <dbReference type="RuleBase" id="RU364072"/>
    </source>
</evidence>
<dbReference type="Pfam" id="PF00364">
    <property type="entry name" value="Biotin_lipoyl"/>
    <property type="match status" value="1"/>
</dbReference>
<keyword evidence="6 8" id="KW-0275">Fatty acid biosynthesis</keyword>
<evidence type="ECO:0000256" key="4">
    <source>
        <dbReference type="ARBA" id="ARBA00022832"/>
    </source>
</evidence>
<keyword evidence="5 8" id="KW-0443">Lipid metabolism</keyword>
<comment type="pathway">
    <text evidence="1 8">Lipid metabolism; fatty acid biosynthesis.</text>
</comment>
<organism evidence="10 11">
    <name type="scientific">Candidatus Egerieimonas intestinavium</name>
    <dbReference type="NCBI Taxonomy" id="2840777"/>
    <lineage>
        <taxon>Bacteria</taxon>
        <taxon>Bacillati</taxon>
        <taxon>Bacillota</taxon>
        <taxon>Clostridia</taxon>
        <taxon>Lachnospirales</taxon>
        <taxon>Lachnospiraceae</taxon>
        <taxon>Lachnospiraceae incertae sedis</taxon>
        <taxon>Candidatus Egerieimonas</taxon>
    </lineage>
</organism>